<proteinExistence type="predicted"/>
<name>A0LZK7_CHRFK</name>
<protein>
    <recommendedName>
        <fullName evidence="4">Beta-lactamase-inhibitor-like PepSY-like domain-containing protein</fullName>
    </recommendedName>
</protein>
<sequence length="148" mass="17134">MRKIFFLSMFAAFFMTACAQDDKANSEIPSVVLNAFESRFDNPTNTDWEMNGQDYEVEFDLKNVEHTALLNESGELFKYKKDIMETDLPEAVRTALQNEFSDKKFDDFDLLVSGDMEYYQIEIDGTLRDKEVVFTASGEMTTEIPVWD</sequence>
<feature type="signal peptide" evidence="1">
    <location>
        <begin position="1"/>
        <end position="19"/>
    </location>
</feature>
<accession>A0LZK7</accession>
<dbReference type="Proteomes" id="UP000000755">
    <property type="component" value="Chromosome"/>
</dbReference>
<gene>
    <name evidence="2" type="ordered locus">GFO_0827</name>
</gene>
<dbReference type="Gene3D" id="3.10.450.360">
    <property type="match status" value="1"/>
</dbReference>
<dbReference type="RefSeq" id="WP_011708739.1">
    <property type="nucleotide sequence ID" value="NC_008571.1"/>
</dbReference>
<keyword evidence="1" id="KW-0732">Signal</keyword>
<evidence type="ECO:0008006" key="4">
    <source>
        <dbReference type="Google" id="ProtNLM"/>
    </source>
</evidence>
<organism evidence="2 3">
    <name type="scientific">Christiangramia forsetii (strain DSM 17595 / CGMCC 1.15422 / KT0803)</name>
    <name type="common">Gramella forsetii</name>
    <dbReference type="NCBI Taxonomy" id="411154"/>
    <lineage>
        <taxon>Bacteria</taxon>
        <taxon>Pseudomonadati</taxon>
        <taxon>Bacteroidota</taxon>
        <taxon>Flavobacteriia</taxon>
        <taxon>Flavobacteriales</taxon>
        <taxon>Flavobacteriaceae</taxon>
        <taxon>Christiangramia</taxon>
    </lineage>
</organism>
<dbReference type="SUPFAM" id="SSF160574">
    <property type="entry name" value="BT0923-like"/>
    <property type="match status" value="1"/>
</dbReference>
<dbReference type="PROSITE" id="PS51257">
    <property type="entry name" value="PROKAR_LIPOPROTEIN"/>
    <property type="match status" value="1"/>
</dbReference>
<feature type="chain" id="PRO_5002626929" description="Beta-lactamase-inhibitor-like PepSY-like domain-containing protein" evidence="1">
    <location>
        <begin position="20"/>
        <end position="148"/>
    </location>
</feature>
<reference evidence="2 3" key="1">
    <citation type="journal article" date="2006" name="Environ. Microbiol.">
        <title>Whole genome analysis of the marine Bacteroidetes'Gramella forsetii' reveals adaptations to degradation of polymeric organic matter.</title>
        <authorList>
            <person name="Bauer M."/>
            <person name="Kube M."/>
            <person name="Teeling H."/>
            <person name="Richter M."/>
            <person name="Lombardot T."/>
            <person name="Allers E."/>
            <person name="Wuerdemann C.A."/>
            <person name="Quast C."/>
            <person name="Kuhl H."/>
            <person name="Knaust F."/>
            <person name="Woebken D."/>
            <person name="Bischof K."/>
            <person name="Mussmann M."/>
            <person name="Choudhuri J.V."/>
            <person name="Meyer F."/>
            <person name="Reinhardt R."/>
            <person name="Amann R.I."/>
            <person name="Gloeckner F.O."/>
        </authorList>
    </citation>
    <scope>NUCLEOTIDE SEQUENCE [LARGE SCALE GENOMIC DNA]</scope>
    <source>
        <strain evidence="2 3">KT0803</strain>
    </source>
</reference>
<evidence type="ECO:0000313" key="3">
    <source>
        <dbReference type="Proteomes" id="UP000000755"/>
    </source>
</evidence>
<dbReference type="OrthoDB" id="1121502at2"/>
<evidence type="ECO:0000256" key="1">
    <source>
        <dbReference type="SAM" id="SignalP"/>
    </source>
</evidence>
<dbReference type="KEGG" id="gfo:GFO_0827"/>
<dbReference type="AlphaFoldDB" id="A0LZK7"/>
<evidence type="ECO:0000313" key="2">
    <source>
        <dbReference type="EMBL" id="CAL65802.1"/>
    </source>
</evidence>
<dbReference type="HOGENOM" id="CLU_133145_1_0_10"/>
<dbReference type="STRING" id="411154.GFO_0827"/>
<dbReference type="EMBL" id="CU207366">
    <property type="protein sequence ID" value="CAL65802.1"/>
    <property type="molecule type" value="Genomic_DNA"/>
</dbReference>
<dbReference type="eggNOG" id="ENOG50332UB">
    <property type="taxonomic scope" value="Bacteria"/>
</dbReference>